<protein>
    <recommendedName>
        <fullName evidence="4">DUF1003 domain-containing protein</fullName>
    </recommendedName>
</protein>
<keyword evidence="3" id="KW-1185">Reference proteome</keyword>
<reference evidence="2 3" key="1">
    <citation type="submission" date="2017-07" db="EMBL/GenBank/DDBJ databases">
        <title>The new phylogeny of genus Mycobacterium.</title>
        <authorList>
            <person name="Tortoli E."/>
            <person name="Trovato A."/>
            <person name="Cirillo D.M."/>
        </authorList>
    </citation>
    <scope>NUCLEOTIDE SEQUENCE [LARGE SCALE GENOMIC DNA]</scope>
    <source>
        <strain evidence="2 3">ATCC 33027</strain>
    </source>
</reference>
<dbReference type="OrthoDB" id="3177121at2"/>
<comment type="caution">
    <text evidence="2">The sequence shown here is derived from an EMBL/GenBank/DDBJ whole genome shotgun (WGS) entry which is preliminary data.</text>
</comment>
<name>A0A255DPI3_9MYCO</name>
<feature type="transmembrane region" description="Helical" evidence="1">
    <location>
        <begin position="43"/>
        <end position="68"/>
    </location>
</feature>
<dbReference type="EMBL" id="NOZR01000004">
    <property type="protein sequence ID" value="OYN81154.1"/>
    <property type="molecule type" value="Genomic_DNA"/>
</dbReference>
<proteinExistence type="predicted"/>
<organism evidence="2 3">
    <name type="scientific">Mycolicibacterium sphagni</name>
    <dbReference type="NCBI Taxonomy" id="1786"/>
    <lineage>
        <taxon>Bacteria</taxon>
        <taxon>Bacillati</taxon>
        <taxon>Actinomycetota</taxon>
        <taxon>Actinomycetes</taxon>
        <taxon>Mycobacteriales</taxon>
        <taxon>Mycobacteriaceae</taxon>
        <taxon>Mycolicibacterium</taxon>
    </lineage>
</organism>
<sequence>MPKIYDYVRHPRAHELATRKPVTAADLRGLHHDNWMVRFNARFGLWITLIVGTMWAAYLFTVLALFALPDAIKQGTYFVVVWLSSSFLQLVLLPIIIVGQNIQAKAADTRADDTYKDAEAVLKEASMIQEHLTKQDEVISRILEQIQPPAPKAD</sequence>
<accession>A0A255DPI3</accession>
<dbReference type="AlphaFoldDB" id="A0A255DPI3"/>
<evidence type="ECO:0000313" key="2">
    <source>
        <dbReference type="EMBL" id="OYN81154.1"/>
    </source>
</evidence>
<keyword evidence="1" id="KW-0812">Transmembrane</keyword>
<evidence type="ECO:0000256" key="1">
    <source>
        <dbReference type="SAM" id="Phobius"/>
    </source>
</evidence>
<keyword evidence="1" id="KW-1133">Transmembrane helix</keyword>
<evidence type="ECO:0008006" key="4">
    <source>
        <dbReference type="Google" id="ProtNLM"/>
    </source>
</evidence>
<dbReference type="Proteomes" id="UP000216063">
    <property type="component" value="Unassembled WGS sequence"/>
</dbReference>
<feature type="transmembrane region" description="Helical" evidence="1">
    <location>
        <begin position="75"/>
        <end position="97"/>
    </location>
</feature>
<keyword evidence="1" id="KW-0472">Membrane</keyword>
<gene>
    <name evidence="2" type="ORF">CG716_06325</name>
</gene>
<evidence type="ECO:0000313" key="3">
    <source>
        <dbReference type="Proteomes" id="UP000216063"/>
    </source>
</evidence>